<dbReference type="Pfam" id="PF00892">
    <property type="entry name" value="EamA"/>
    <property type="match status" value="2"/>
</dbReference>
<dbReference type="PRINTS" id="PR01223">
    <property type="entry name" value="BRIDEOF7LESS"/>
</dbReference>
<feature type="transmembrane region" description="Helical" evidence="6">
    <location>
        <begin position="218"/>
        <end position="239"/>
    </location>
</feature>
<feature type="transmembrane region" description="Helical" evidence="6">
    <location>
        <begin position="68"/>
        <end position="88"/>
    </location>
</feature>
<feature type="domain" description="EamA" evidence="7">
    <location>
        <begin position="13"/>
        <end position="139"/>
    </location>
</feature>
<keyword evidence="5 6" id="KW-0472">Membrane</keyword>
<evidence type="ECO:0000256" key="2">
    <source>
        <dbReference type="ARBA" id="ARBA00009853"/>
    </source>
</evidence>
<comment type="subcellular location">
    <subcellularLocation>
        <location evidence="1">Membrane</location>
        <topology evidence="1">Multi-pass membrane protein</topology>
    </subcellularLocation>
</comment>
<comment type="caution">
    <text evidence="8">The sequence shown here is derived from an EMBL/GenBank/DDBJ whole genome shotgun (WGS) entry which is preliminary data.</text>
</comment>
<protein>
    <submittedName>
        <fullName evidence="8">DMT family transporter</fullName>
    </submittedName>
</protein>
<dbReference type="InterPro" id="IPR037185">
    <property type="entry name" value="EmrE-like"/>
</dbReference>
<dbReference type="InterPro" id="IPR002956">
    <property type="entry name" value="Bride_of_7less"/>
</dbReference>
<evidence type="ECO:0000256" key="5">
    <source>
        <dbReference type="ARBA" id="ARBA00023136"/>
    </source>
</evidence>
<proteinExistence type="inferred from homology"/>
<evidence type="ECO:0000256" key="1">
    <source>
        <dbReference type="ARBA" id="ARBA00004141"/>
    </source>
</evidence>
<accession>A0ABP7TSN2</accession>
<name>A0ABP7TSN2_9SPHN</name>
<feature type="domain" description="EamA" evidence="7">
    <location>
        <begin position="153"/>
        <end position="289"/>
    </location>
</feature>
<dbReference type="PANTHER" id="PTHR22911">
    <property type="entry name" value="ACYL-MALONYL CONDENSING ENZYME-RELATED"/>
    <property type="match status" value="1"/>
</dbReference>
<reference evidence="9" key="1">
    <citation type="journal article" date="2019" name="Int. J. Syst. Evol. Microbiol.">
        <title>The Global Catalogue of Microorganisms (GCM) 10K type strain sequencing project: providing services to taxonomists for standard genome sequencing and annotation.</title>
        <authorList>
            <consortium name="The Broad Institute Genomics Platform"/>
            <consortium name="The Broad Institute Genome Sequencing Center for Infectious Disease"/>
            <person name="Wu L."/>
            <person name="Ma J."/>
        </authorList>
    </citation>
    <scope>NUCLEOTIDE SEQUENCE [LARGE SCALE GENOMIC DNA]</scope>
    <source>
        <strain evidence="9">JCM 17564</strain>
    </source>
</reference>
<feature type="transmembrane region" description="Helical" evidence="6">
    <location>
        <begin position="128"/>
        <end position="147"/>
    </location>
</feature>
<feature type="transmembrane region" description="Helical" evidence="6">
    <location>
        <begin position="246"/>
        <end position="266"/>
    </location>
</feature>
<feature type="transmembrane region" description="Helical" evidence="6">
    <location>
        <begin position="183"/>
        <end position="206"/>
    </location>
</feature>
<dbReference type="EMBL" id="BAABBR010000001">
    <property type="protein sequence ID" value="GAA4030674.1"/>
    <property type="molecule type" value="Genomic_DNA"/>
</dbReference>
<evidence type="ECO:0000256" key="6">
    <source>
        <dbReference type="SAM" id="Phobius"/>
    </source>
</evidence>
<keyword evidence="4 6" id="KW-1133">Transmembrane helix</keyword>
<organism evidence="8 9">
    <name type="scientific">Sphingomonas rosea</name>
    <dbReference type="NCBI Taxonomy" id="335605"/>
    <lineage>
        <taxon>Bacteria</taxon>
        <taxon>Pseudomonadati</taxon>
        <taxon>Pseudomonadota</taxon>
        <taxon>Alphaproteobacteria</taxon>
        <taxon>Sphingomonadales</taxon>
        <taxon>Sphingomonadaceae</taxon>
        <taxon>Sphingomonas</taxon>
    </lineage>
</organism>
<gene>
    <name evidence="8" type="ORF">GCM10022281_07630</name>
</gene>
<feature type="transmembrane region" description="Helical" evidence="6">
    <location>
        <begin position="94"/>
        <end position="116"/>
    </location>
</feature>
<dbReference type="RefSeq" id="WP_344695683.1">
    <property type="nucleotide sequence ID" value="NZ_BAABBR010000001.1"/>
</dbReference>
<keyword evidence="3 6" id="KW-0812">Transmembrane</keyword>
<feature type="transmembrane region" description="Helical" evidence="6">
    <location>
        <begin position="153"/>
        <end position="171"/>
    </location>
</feature>
<dbReference type="SUPFAM" id="SSF103481">
    <property type="entry name" value="Multidrug resistance efflux transporter EmrE"/>
    <property type="match status" value="2"/>
</dbReference>
<evidence type="ECO:0000256" key="3">
    <source>
        <dbReference type="ARBA" id="ARBA00022692"/>
    </source>
</evidence>
<feature type="transmembrane region" description="Helical" evidence="6">
    <location>
        <begin position="35"/>
        <end position="56"/>
    </location>
</feature>
<comment type="similarity">
    <text evidence="2">Belongs to the drug/metabolite transporter (DMT) superfamily. 10 TMS drug/metabolite exporter (DME) (TC 2.A.7.3) family.</text>
</comment>
<dbReference type="PANTHER" id="PTHR22911:SF6">
    <property type="entry name" value="SOLUTE CARRIER FAMILY 35 MEMBER G1"/>
    <property type="match status" value="1"/>
</dbReference>
<evidence type="ECO:0000256" key="4">
    <source>
        <dbReference type="ARBA" id="ARBA00022989"/>
    </source>
</evidence>
<evidence type="ECO:0000313" key="8">
    <source>
        <dbReference type="EMBL" id="GAA4030674.1"/>
    </source>
</evidence>
<sequence length="303" mass="31802">MSRHRHLLPFAAAALGIALFAGMDAAMKGLSAALGAYVAMVWRQVFGVSLSAPFYLRDRQGWPGRAALRFHLMRGGVSAVMAVTWFYGLARLPMAEAIALSFIAPLIALFLAALLLKEKIGARTIGASLLGLAGVAVLVASRLGTAGERHLDGVAAILFSATLYAWNLILMRQQSQVAAPAEVTFFQSLISGGWLALGLPVLMVVAPPATLLPSGTQWPLLVLSSALTISSLALLSWAYGRAEAQALVPIEYSAFVWAALLGAVVYGEELGLSTILGGALIVAGCLLATRRVRHASPMVEGTP</sequence>
<evidence type="ECO:0000313" key="9">
    <source>
        <dbReference type="Proteomes" id="UP001424459"/>
    </source>
</evidence>
<dbReference type="Gene3D" id="1.10.3730.20">
    <property type="match status" value="1"/>
</dbReference>
<evidence type="ECO:0000259" key="7">
    <source>
        <dbReference type="Pfam" id="PF00892"/>
    </source>
</evidence>
<feature type="transmembrane region" description="Helical" evidence="6">
    <location>
        <begin position="272"/>
        <end position="289"/>
    </location>
</feature>
<dbReference type="Proteomes" id="UP001424459">
    <property type="component" value="Unassembled WGS sequence"/>
</dbReference>
<keyword evidence="9" id="KW-1185">Reference proteome</keyword>
<dbReference type="InterPro" id="IPR000620">
    <property type="entry name" value="EamA_dom"/>
</dbReference>